<accession>A0A2H0NEZ8</accession>
<organism evidence="1 2">
    <name type="scientific">Candidatus Jorgensenbacteria bacterium CG11_big_fil_rev_8_21_14_0_20_38_23</name>
    <dbReference type="NCBI Taxonomy" id="1974594"/>
    <lineage>
        <taxon>Bacteria</taxon>
        <taxon>Candidatus Joergenseniibacteriota</taxon>
    </lineage>
</organism>
<evidence type="ECO:0000313" key="1">
    <source>
        <dbReference type="EMBL" id="PIR07467.1"/>
    </source>
</evidence>
<gene>
    <name evidence="1" type="ORF">COV54_00935</name>
</gene>
<reference evidence="1 2" key="1">
    <citation type="submission" date="2017-09" db="EMBL/GenBank/DDBJ databases">
        <title>Depth-based differentiation of microbial function through sediment-hosted aquifers and enrichment of novel symbionts in the deep terrestrial subsurface.</title>
        <authorList>
            <person name="Probst A.J."/>
            <person name="Ladd B."/>
            <person name="Jarett J.K."/>
            <person name="Geller-Mcgrath D.E."/>
            <person name="Sieber C.M."/>
            <person name="Emerson J.B."/>
            <person name="Anantharaman K."/>
            <person name="Thomas B.C."/>
            <person name="Malmstrom R."/>
            <person name="Stieglmeier M."/>
            <person name="Klingl A."/>
            <person name="Woyke T."/>
            <person name="Ryan C.M."/>
            <person name="Banfield J.F."/>
        </authorList>
    </citation>
    <scope>NUCLEOTIDE SEQUENCE [LARGE SCALE GENOMIC DNA]</scope>
    <source>
        <strain evidence="1">CG11_big_fil_rev_8_21_14_0_20_38_23</strain>
    </source>
</reference>
<dbReference type="EMBL" id="PCWR01000021">
    <property type="protein sequence ID" value="PIR07467.1"/>
    <property type="molecule type" value="Genomic_DNA"/>
</dbReference>
<proteinExistence type="predicted"/>
<evidence type="ECO:0000313" key="2">
    <source>
        <dbReference type="Proteomes" id="UP000228867"/>
    </source>
</evidence>
<dbReference type="Proteomes" id="UP000228867">
    <property type="component" value="Unassembled WGS sequence"/>
</dbReference>
<sequence>MAFDQQGPRPSFKGNWACSKCGAKITELPFDPDPARLDQLLCRDCHRETRANRPFRGGRSRY</sequence>
<dbReference type="AlphaFoldDB" id="A0A2H0NEZ8"/>
<comment type="caution">
    <text evidence="1">The sequence shown here is derived from an EMBL/GenBank/DDBJ whole genome shotgun (WGS) entry which is preliminary data.</text>
</comment>
<protein>
    <submittedName>
        <fullName evidence="1">Uncharacterized protein</fullName>
    </submittedName>
</protein>
<name>A0A2H0NEZ8_9BACT</name>